<dbReference type="PANTHER" id="PTHR19370:SF185">
    <property type="entry name" value="NADH-CYTOCHROME B5 REDUCTASE"/>
    <property type="match status" value="1"/>
</dbReference>
<evidence type="ECO:0000313" key="17">
    <source>
        <dbReference type="Proteomes" id="UP000691718"/>
    </source>
</evidence>
<comment type="cofactor">
    <cofactor evidence="1 13">
        <name>FAD</name>
        <dbReference type="ChEBI" id="CHEBI:57692"/>
    </cofactor>
</comment>
<feature type="binding site" evidence="13">
    <location>
        <position position="126"/>
    </location>
    <ligand>
        <name>FAD</name>
        <dbReference type="ChEBI" id="CHEBI:57692"/>
    </ligand>
</feature>
<evidence type="ECO:0000256" key="12">
    <source>
        <dbReference type="ARBA" id="ARBA00023221"/>
    </source>
</evidence>
<feature type="transmembrane region" description="Helical" evidence="14">
    <location>
        <begin position="415"/>
        <end position="437"/>
    </location>
</feature>
<evidence type="ECO:0000256" key="2">
    <source>
        <dbReference type="ARBA" id="ARBA00006105"/>
    </source>
</evidence>
<evidence type="ECO:0000256" key="5">
    <source>
        <dbReference type="ARBA" id="ARBA00022630"/>
    </source>
</evidence>
<feature type="transmembrane region" description="Helical" evidence="14">
    <location>
        <begin position="16"/>
        <end position="38"/>
    </location>
</feature>
<gene>
    <name evidence="16" type="ORF">PAPOLLO_LOCUS26638</name>
</gene>
<keyword evidence="9" id="KW-0756">Sterol biosynthesis</keyword>
<dbReference type="CDD" id="cd06183">
    <property type="entry name" value="cyt_b5_reduct_like"/>
    <property type="match status" value="1"/>
</dbReference>
<evidence type="ECO:0000256" key="7">
    <source>
        <dbReference type="ARBA" id="ARBA00022955"/>
    </source>
</evidence>
<dbReference type="Pfam" id="PF00175">
    <property type="entry name" value="NAD_binding_1"/>
    <property type="match status" value="1"/>
</dbReference>
<keyword evidence="4" id="KW-0444">Lipid biosynthesis</keyword>
<name>A0A8S3Y7J0_PARAO</name>
<evidence type="ECO:0000256" key="13">
    <source>
        <dbReference type="PIRSR" id="PIRSR601834-1"/>
    </source>
</evidence>
<dbReference type="GO" id="GO:0016126">
    <property type="term" value="P:sterol biosynthetic process"/>
    <property type="evidence" value="ECO:0007669"/>
    <property type="project" value="UniProtKB-KW"/>
</dbReference>
<evidence type="ECO:0000259" key="15">
    <source>
        <dbReference type="PROSITE" id="PS51384"/>
    </source>
</evidence>
<evidence type="ECO:0000256" key="9">
    <source>
        <dbReference type="ARBA" id="ARBA00023011"/>
    </source>
</evidence>
<evidence type="ECO:0000256" key="6">
    <source>
        <dbReference type="ARBA" id="ARBA00022827"/>
    </source>
</evidence>
<dbReference type="InterPro" id="IPR001834">
    <property type="entry name" value="CBR-like"/>
</dbReference>
<feature type="binding site" evidence="13">
    <location>
        <position position="200"/>
    </location>
    <ligand>
        <name>FAD</name>
        <dbReference type="ChEBI" id="CHEBI:57692"/>
    </ligand>
</feature>
<dbReference type="OrthoDB" id="432685at2759"/>
<evidence type="ECO:0000256" key="8">
    <source>
        <dbReference type="ARBA" id="ARBA00023002"/>
    </source>
</evidence>
<dbReference type="PANTHER" id="PTHR19370">
    <property type="entry name" value="NADH-CYTOCHROME B5 REDUCTASE"/>
    <property type="match status" value="1"/>
</dbReference>
<feature type="binding site" evidence="13">
    <location>
        <position position="109"/>
    </location>
    <ligand>
        <name>FAD</name>
        <dbReference type="ChEBI" id="CHEBI:57692"/>
    </ligand>
</feature>
<sequence>MSNLKVAVIDFLENPVIPILLGVGSVVVLTTVIAKCLWGKKSKTSKKLVALVDPNSKYPLPLIEREEISHDTRRFRFGLPSSEHVLGLPVGQHIHLSVKIDDDLIIRAYTPVSSDEDKGYVDLVIKVYFKNVHPKFPEGGKMSQYLNNMKIGDTIDFRGPSGRLQYTGNGTFLIKKMRKDPPVKVVVKKLNMIAGGTGITPMLQLVRHICKDASDRTEMRLLFANQTEEDILLRDELEKYQSEHPNQFKLWYTLDRPTEGWKYSAGFINDEMIKEHMFPAGDDVFVLMCGPPPMINFACNPALEKLGFKETQRKFVANVLISFEMSLLMLQNQQMNIFICVQVPIVTIIDILLSIFLCLRCQLFLNEVKTTKKLSTNVMALNLTGPLREKAKRMRKMIEEMPPKFSVYDMWHMDAFLLLKIIHLLSNFIITMLQFTLR</sequence>
<dbReference type="GO" id="GO:0005739">
    <property type="term" value="C:mitochondrion"/>
    <property type="evidence" value="ECO:0007669"/>
    <property type="project" value="TreeGrafter"/>
</dbReference>
<keyword evidence="10" id="KW-0520">NAD</keyword>
<dbReference type="FunFam" id="3.40.50.80:FF:000005">
    <property type="entry name" value="NADH-cytochrome b5 reductase"/>
    <property type="match status" value="1"/>
</dbReference>
<feature type="binding site" evidence="13">
    <location>
        <position position="143"/>
    </location>
    <ligand>
        <name>FAD</name>
        <dbReference type="ChEBI" id="CHEBI:57692"/>
    </ligand>
</feature>
<evidence type="ECO:0000256" key="4">
    <source>
        <dbReference type="ARBA" id="ARBA00022516"/>
    </source>
</evidence>
<keyword evidence="14" id="KW-1133">Transmembrane helix</keyword>
<proteinExistence type="inferred from homology"/>
<evidence type="ECO:0000256" key="10">
    <source>
        <dbReference type="ARBA" id="ARBA00023027"/>
    </source>
</evidence>
<keyword evidence="6 13" id="KW-0274">FAD</keyword>
<evidence type="ECO:0000256" key="14">
    <source>
        <dbReference type="SAM" id="Phobius"/>
    </source>
</evidence>
<keyword evidence="7" id="KW-0443">Lipid metabolism</keyword>
<keyword evidence="7" id="KW-0752">Steroid biosynthesis</keyword>
<keyword evidence="12" id="KW-0753">Steroid metabolism</keyword>
<keyword evidence="14" id="KW-0812">Transmembrane</keyword>
<organism evidence="16 17">
    <name type="scientific">Parnassius apollo</name>
    <name type="common">Apollo butterfly</name>
    <name type="synonym">Papilio apollo</name>
    <dbReference type="NCBI Taxonomy" id="110799"/>
    <lineage>
        <taxon>Eukaryota</taxon>
        <taxon>Metazoa</taxon>
        <taxon>Ecdysozoa</taxon>
        <taxon>Arthropoda</taxon>
        <taxon>Hexapoda</taxon>
        <taxon>Insecta</taxon>
        <taxon>Pterygota</taxon>
        <taxon>Neoptera</taxon>
        <taxon>Endopterygota</taxon>
        <taxon>Lepidoptera</taxon>
        <taxon>Glossata</taxon>
        <taxon>Ditrysia</taxon>
        <taxon>Papilionoidea</taxon>
        <taxon>Papilionidae</taxon>
        <taxon>Parnassiinae</taxon>
        <taxon>Parnassini</taxon>
        <taxon>Parnassius</taxon>
        <taxon>Parnassius</taxon>
    </lineage>
</organism>
<protein>
    <recommendedName>
        <fullName evidence="3">cytochrome-b5 reductase</fullName>
        <ecNumber evidence="3">1.6.2.2</ecNumber>
    </recommendedName>
</protein>
<feature type="binding site" evidence="13">
    <location>
        <position position="107"/>
    </location>
    <ligand>
        <name>FAD</name>
        <dbReference type="ChEBI" id="CHEBI:57692"/>
    </ligand>
</feature>
<accession>A0A8S3Y7J0</accession>
<comment type="caution">
    <text evidence="16">The sequence shown here is derived from an EMBL/GenBank/DDBJ whole genome shotgun (WGS) entry which is preliminary data.</text>
</comment>
<feature type="binding site" evidence="13">
    <location>
        <position position="142"/>
    </location>
    <ligand>
        <name>FAD</name>
        <dbReference type="ChEBI" id="CHEBI:57692"/>
    </ligand>
</feature>
<comment type="similarity">
    <text evidence="2">Belongs to the flavoprotein pyridine nucleotide cytochrome reductase family.</text>
</comment>
<keyword evidence="17" id="KW-1185">Reference proteome</keyword>
<keyword evidence="14" id="KW-0472">Membrane</keyword>
<feature type="binding site" evidence="13">
    <location>
        <position position="129"/>
    </location>
    <ligand>
        <name>FAD</name>
        <dbReference type="ChEBI" id="CHEBI:57692"/>
    </ligand>
</feature>
<dbReference type="InterPro" id="IPR008333">
    <property type="entry name" value="Cbr1-like_FAD-bd_dom"/>
</dbReference>
<dbReference type="InterPro" id="IPR017927">
    <property type="entry name" value="FAD-bd_FR_type"/>
</dbReference>
<keyword evidence="11" id="KW-1207">Sterol metabolism</keyword>
<dbReference type="PROSITE" id="PS51384">
    <property type="entry name" value="FAD_FR"/>
    <property type="match status" value="1"/>
</dbReference>
<keyword evidence="8" id="KW-0560">Oxidoreductase</keyword>
<dbReference type="Pfam" id="PF00970">
    <property type="entry name" value="FAD_binding_6"/>
    <property type="match status" value="1"/>
</dbReference>
<dbReference type="AlphaFoldDB" id="A0A8S3Y7J0"/>
<keyword evidence="5 13" id="KW-0285">Flavoprotein</keyword>
<evidence type="ECO:0000256" key="11">
    <source>
        <dbReference type="ARBA" id="ARBA00023166"/>
    </source>
</evidence>
<dbReference type="EMBL" id="CAJQZP010001593">
    <property type="protein sequence ID" value="CAG5056085.1"/>
    <property type="molecule type" value="Genomic_DNA"/>
</dbReference>
<dbReference type="EC" id="1.6.2.2" evidence="3"/>
<feature type="binding site" evidence="13">
    <location>
        <position position="141"/>
    </location>
    <ligand>
        <name>FAD</name>
        <dbReference type="ChEBI" id="CHEBI:57692"/>
    </ligand>
</feature>
<evidence type="ECO:0000256" key="1">
    <source>
        <dbReference type="ARBA" id="ARBA00001974"/>
    </source>
</evidence>
<feature type="domain" description="FAD-binding FR-type" evidence="15">
    <location>
        <begin position="55"/>
        <end position="167"/>
    </location>
</feature>
<reference evidence="16" key="1">
    <citation type="submission" date="2021-04" db="EMBL/GenBank/DDBJ databases">
        <authorList>
            <person name="Tunstrom K."/>
        </authorList>
    </citation>
    <scope>NUCLEOTIDE SEQUENCE</scope>
</reference>
<dbReference type="Proteomes" id="UP000691718">
    <property type="component" value="Unassembled WGS sequence"/>
</dbReference>
<dbReference type="InterPro" id="IPR001433">
    <property type="entry name" value="OxRdtase_FAD/NAD-bd"/>
</dbReference>
<dbReference type="FunFam" id="2.40.30.10:FF:000021">
    <property type="entry name" value="NADH-cytochrome b5 reductase"/>
    <property type="match status" value="1"/>
</dbReference>
<evidence type="ECO:0000313" key="16">
    <source>
        <dbReference type="EMBL" id="CAG5056085.1"/>
    </source>
</evidence>
<dbReference type="GO" id="GO:0090524">
    <property type="term" value="F:cytochrome-b5 reductase activity, acting on NADH"/>
    <property type="evidence" value="ECO:0007669"/>
    <property type="project" value="UniProtKB-EC"/>
</dbReference>
<evidence type="ECO:0000256" key="3">
    <source>
        <dbReference type="ARBA" id="ARBA00012011"/>
    </source>
</evidence>
<dbReference type="GO" id="GO:0071949">
    <property type="term" value="F:FAD binding"/>
    <property type="evidence" value="ECO:0007669"/>
    <property type="project" value="TreeGrafter"/>
</dbReference>
<feature type="binding site" evidence="13">
    <location>
        <position position="124"/>
    </location>
    <ligand>
        <name>FAD</name>
        <dbReference type="ChEBI" id="CHEBI:57692"/>
    </ligand>
</feature>
<feature type="transmembrane region" description="Helical" evidence="14">
    <location>
        <begin position="336"/>
        <end position="359"/>
    </location>
</feature>